<evidence type="ECO:0000313" key="4">
    <source>
        <dbReference type="EMBL" id="EGV97805.1"/>
    </source>
</evidence>
<evidence type="ECO:0000259" key="3">
    <source>
        <dbReference type="Pfam" id="PF06747"/>
    </source>
</evidence>
<accession>G3GWP3</accession>
<evidence type="ECO:0000313" key="5">
    <source>
        <dbReference type="Proteomes" id="UP000001075"/>
    </source>
</evidence>
<proteinExistence type="predicted"/>
<dbReference type="GlyGen" id="G3GWP3">
    <property type="glycosylation" value="2 sites"/>
</dbReference>
<reference evidence="5" key="1">
    <citation type="journal article" date="2011" name="Nat. Biotechnol.">
        <title>The genomic sequence of the Chinese hamster ovary (CHO)-K1 cell line.</title>
        <authorList>
            <person name="Xu X."/>
            <person name="Nagarajan H."/>
            <person name="Lewis N.E."/>
            <person name="Pan S."/>
            <person name="Cai Z."/>
            <person name="Liu X."/>
            <person name="Chen W."/>
            <person name="Xie M."/>
            <person name="Wang W."/>
            <person name="Hammond S."/>
            <person name="Andersen M.R."/>
            <person name="Neff N."/>
            <person name="Passarelli B."/>
            <person name="Koh W."/>
            <person name="Fan H.C."/>
            <person name="Wang J."/>
            <person name="Gui Y."/>
            <person name="Lee K.H."/>
            <person name="Betenbaugh M.J."/>
            <person name="Quake S.R."/>
            <person name="Famili I."/>
            <person name="Palsson B.O."/>
            <person name="Wang J."/>
        </authorList>
    </citation>
    <scope>NUCLEOTIDE SEQUENCE [LARGE SCALE GENOMIC DNA]</scope>
    <source>
        <strain evidence="5">CHO K1 cell line</strain>
    </source>
</reference>
<dbReference type="InterPro" id="IPR033620">
    <property type="entry name" value="Ribosomal_mS37_met"/>
</dbReference>
<dbReference type="InterPro" id="IPR009069">
    <property type="entry name" value="Cys_alpha_HP_mot_SF"/>
</dbReference>
<dbReference type="PaxDb" id="10029-XP_007621589.1"/>
<feature type="compositionally biased region" description="Basic and acidic residues" evidence="2">
    <location>
        <begin position="86"/>
        <end position="100"/>
    </location>
</feature>
<dbReference type="PROSITE" id="PS51808">
    <property type="entry name" value="CHCH"/>
    <property type="match status" value="1"/>
</dbReference>
<dbReference type="GO" id="GO:0005654">
    <property type="term" value="C:nucleoplasm"/>
    <property type="evidence" value="ECO:0007669"/>
    <property type="project" value="TreeGrafter"/>
</dbReference>
<evidence type="ECO:0000256" key="2">
    <source>
        <dbReference type="SAM" id="MobiDB-lite"/>
    </source>
</evidence>
<dbReference type="InterPro" id="IPR010625">
    <property type="entry name" value="CHCH"/>
</dbReference>
<dbReference type="EMBL" id="JH000053">
    <property type="protein sequence ID" value="EGV97805.1"/>
    <property type="molecule type" value="Genomic_DNA"/>
</dbReference>
<dbReference type="STRING" id="10029.G3GWP3"/>
<dbReference type="InParanoid" id="G3GWP3"/>
<feature type="region of interest" description="Disordered" evidence="2">
    <location>
        <begin position="69"/>
        <end position="126"/>
    </location>
</feature>
<dbReference type="GO" id="GO:0032543">
    <property type="term" value="P:mitochondrial translation"/>
    <property type="evidence" value="ECO:0007669"/>
    <property type="project" value="InterPro"/>
</dbReference>
<protein>
    <submittedName>
        <fullName evidence="4">Coiled-coil-helix-coiled-coil-helix domain-containing protein 1</fullName>
    </submittedName>
</protein>
<organism evidence="4 5">
    <name type="scientific">Cricetulus griseus</name>
    <name type="common">Chinese hamster</name>
    <name type="synonym">Cricetulus barabensis griseus</name>
    <dbReference type="NCBI Taxonomy" id="10029"/>
    <lineage>
        <taxon>Eukaryota</taxon>
        <taxon>Metazoa</taxon>
        <taxon>Chordata</taxon>
        <taxon>Craniata</taxon>
        <taxon>Vertebrata</taxon>
        <taxon>Euteleostomi</taxon>
        <taxon>Mammalia</taxon>
        <taxon>Eutheria</taxon>
        <taxon>Euarchontoglires</taxon>
        <taxon>Glires</taxon>
        <taxon>Rodentia</taxon>
        <taxon>Myomorpha</taxon>
        <taxon>Muroidea</taxon>
        <taxon>Cricetidae</taxon>
        <taxon>Cricetinae</taxon>
        <taxon>Cricetulus</taxon>
    </lineage>
</organism>
<dbReference type="eggNOG" id="KOG4695">
    <property type="taxonomic scope" value="Eukaryota"/>
</dbReference>
<sequence length="245" mass="27550">MCNEIWLNLLACRQNTVYMINKQVFKTNIFSNITILTPAPGDPTPSLGLHRPGALTHTDRHTLAHTHEEVAASDTEPVRLACSRSPQRDGLGRRTTEHPNDGPTGSEPRSEVRKGQAGSRTTPQSLLGTCAKWRHPVCALGWRGLRTLNPNKPLILANRVGNRRREKGEATCITEMSMMMACWKQNEFRDEACRKEIQDFFDCSSRAQKAGKMRSIQETLEQSASLPPHKMTKLLQRFPNKSHLS</sequence>
<dbReference type="Pfam" id="PF06747">
    <property type="entry name" value="CHCH"/>
    <property type="match status" value="1"/>
</dbReference>
<dbReference type="PANTHER" id="PTHR31278:SF2">
    <property type="entry name" value="SMALL RIBOSOMAL SUBUNIT PROTEIN MS37"/>
    <property type="match status" value="1"/>
</dbReference>
<dbReference type="GO" id="GO:0003723">
    <property type="term" value="F:RNA binding"/>
    <property type="evidence" value="ECO:0007669"/>
    <property type="project" value="TreeGrafter"/>
</dbReference>
<dbReference type="SUPFAM" id="SSF47072">
    <property type="entry name" value="Cysteine alpha-hairpin motif"/>
    <property type="match status" value="1"/>
</dbReference>
<keyword evidence="1" id="KW-1015">Disulfide bond</keyword>
<evidence type="ECO:0000256" key="1">
    <source>
        <dbReference type="ARBA" id="ARBA00023157"/>
    </source>
</evidence>
<dbReference type="AlphaFoldDB" id="G3GWP3"/>
<gene>
    <name evidence="4" type="ORF">I79_002172</name>
</gene>
<feature type="domain" description="CHCH" evidence="3">
    <location>
        <begin position="172"/>
        <end position="203"/>
    </location>
</feature>
<dbReference type="PANTHER" id="PTHR31278">
    <property type="entry name" value="CHCHD1"/>
    <property type="match status" value="1"/>
</dbReference>
<name>G3GWP3_CRIGR</name>
<dbReference type="Proteomes" id="UP000001075">
    <property type="component" value="Unassembled WGS sequence"/>
</dbReference>
<dbReference type="GO" id="GO:0005761">
    <property type="term" value="C:mitochondrial ribosome"/>
    <property type="evidence" value="ECO:0007669"/>
    <property type="project" value="InterPro"/>
</dbReference>